<gene>
    <name evidence="13" type="ORF">SAMN02745220_01610</name>
</gene>
<dbReference type="GO" id="GO:0000155">
    <property type="term" value="F:phosphorelay sensor kinase activity"/>
    <property type="evidence" value="ECO:0007669"/>
    <property type="project" value="InterPro"/>
</dbReference>
<keyword evidence="6 13" id="KW-0418">Kinase</keyword>
<dbReference type="InterPro" id="IPR003661">
    <property type="entry name" value="HisK_dim/P_dom"/>
</dbReference>
<evidence type="ECO:0000256" key="3">
    <source>
        <dbReference type="ARBA" id="ARBA00022553"/>
    </source>
</evidence>
<evidence type="ECO:0000259" key="10">
    <source>
        <dbReference type="PROSITE" id="PS50109"/>
    </source>
</evidence>
<proteinExistence type="predicted"/>
<dbReference type="InterPro" id="IPR036097">
    <property type="entry name" value="HisK_dim/P_sf"/>
</dbReference>
<keyword evidence="5" id="KW-0547">Nucleotide-binding</keyword>
<dbReference type="InterPro" id="IPR005467">
    <property type="entry name" value="His_kinase_dom"/>
</dbReference>
<dbReference type="Pfam" id="PF02518">
    <property type="entry name" value="HATPase_c"/>
    <property type="match status" value="1"/>
</dbReference>
<feature type="domain" description="PAS" evidence="11">
    <location>
        <begin position="239"/>
        <end position="290"/>
    </location>
</feature>
<dbReference type="GO" id="GO:0006355">
    <property type="term" value="P:regulation of DNA-templated transcription"/>
    <property type="evidence" value="ECO:0007669"/>
    <property type="project" value="InterPro"/>
</dbReference>
<organism evidence="13 14">
    <name type="scientific">Desulfopila aestuarii DSM 18488</name>
    <dbReference type="NCBI Taxonomy" id="1121416"/>
    <lineage>
        <taxon>Bacteria</taxon>
        <taxon>Pseudomonadati</taxon>
        <taxon>Thermodesulfobacteriota</taxon>
        <taxon>Desulfobulbia</taxon>
        <taxon>Desulfobulbales</taxon>
        <taxon>Desulfocapsaceae</taxon>
        <taxon>Desulfopila</taxon>
    </lineage>
</organism>
<keyword evidence="9" id="KW-1133">Transmembrane helix</keyword>
<feature type="domain" description="Histidine kinase" evidence="10">
    <location>
        <begin position="370"/>
        <end position="575"/>
    </location>
</feature>
<reference evidence="13 14" key="1">
    <citation type="submission" date="2016-12" db="EMBL/GenBank/DDBJ databases">
        <authorList>
            <person name="Song W.-J."/>
            <person name="Kurnit D.M."/>
        </authorList>
    </citation>
    <scope>NUCLEOTIDE SEQUENCE [LARGE SCALE GENOMIC DNA]</scope>
    <source>
        <strain evidence="13 14">DSM 18488</strain>
    </source>
</reference>
<dbReference type="EMBL" id="FRFE01000006">
    <property type="protein sequence ID" value="SHO46723.1"/>
    <property type="molecule type" value="Genomic_DNA"/>
</dbReference>
<dbReference type="CDD" id="cd00130">
    <property type="entry name" value="PAS"/>
    <property type="match status" value="1"/>
</dbReference>
<name>A0A1M7Y3Y9_9BACT</name>
<evidence type="ECO:0000256" key="6">
    <source>
        <dbReference type="ARBA" id="ARBA00022777"/>
    </source>
</evidence>
<protein>
    <recommendedName>
        <fullName evidence="2">histidine kinase</fullName>
        <ecNumber evidence="2">2.7.13.3</ecNumber>
    </recommendedName>
</protein>
<dbReference type="AlphaFoldDB" id="A0A1M7Y3Y9"/>
<dbReference type="GO" id="GO:0005524">
    <property type="term" value="F:ATP binding"/>
    <property type="evidence" value="ECO:0007669"/>
    <property type="project" value="UniProtKB-KW"/>
</dbReference>
<dbReference type="InterPro" id="IPR004358">
    <property type="entry name" value="Sig_transdc_His_kin-like_C"/>
</dbReference>
<evidence type="ECO:0000256" key="8">
    <source>
        <dbReference type="ARBA" id="ARBA00023012"/>
    </source>
</evidence>
<keyword evidence="4" id="KW-0808">Transferase</keyword>
<dbReference type="PROSITE" id="PS50109">
    <property type="entry name" value="HIS_KIN"/>
    <property type="match status" value="1"/>
</dbReference>
<evidence type="ECO:0000313" key="14">
    <source>
        <dbReference type="Proteomes" id="UP000184603"/>
    </source>
</evidence>
<dbReference type="InterPro" id="IPR013767">
    <property type="entry name" value="PAS_fold"/>
</dbReference>
<dbReference type="SUPFAM" id="SSF47384">
    <property type="entry name" value="Homodimeric domain of signal transducing histidine kinase"/>
    <property type="match status" value="1"/>
</dbReference>
<evidence type="ECO:0000259" key="12">
    <source>
        <dbReference type="PROSITE" id="PS50113"/>
    </source>
</evidence>
<sequence length="578" mass="63802">MTAHQNPKTVFPTPRLSFRTSRTVIGLLLATVILAILLTFSTIENIDRAENHMRNFLIEKAEAIVHVLEAGSKTSAIHMMRSGNPLHTLLAESSKEDDLVFIRVVDKSGNVIDEAGSPSQIVLSTSNLTSILNEGSILTQLDRDNATFIVSKAFDSQFHIMNMHMMHDVNTTTAGGRPAENTYVISIGLLTRNFDAARKQDVHHAMFMGALLFLVGSAGLYFVFLYQDARVAKSSLANMRLYTESIIESIPVGLITLDSDGRIVSCNHNGEELFGRSFETLREKNILELLPSTSHYLTSNCDTASEHATEYTTAEGQALPIRLSCSSLLNHEGSVIGKVLIIKDMSSIRDMEMQLERSRKLAALGKMATGIAHEIRNPLGTLRGFAQFFGNQATTIMEKQYADLMVSEVDRLNQTVSGLLQFARPRELHLQDISIDDLFAKTIVLMNPDFIDSRLHFTCSRDTGIILNADPDLLLQVLLNLLKNSIHATPSGGEITLLAEEEKSHIRISVTDTGRGMTEKERDQMFDPFFSTGKTGTGLGLAVSHQIIEQHNGFFEVRTAPDNGSTITIILPKKSGEK</sequence>
<dbReference type="Pfam" id="PF00512">
    <property type="entry name" value="HisKA"/>
    <property type="match status" value="1"/>
</dbReference>
<dbReference type="SMART" id="SM00388">
    <property type="entry name" value="HisKA"/>
    <property type="match status" value="1"/>
</dbReference>
<evidence type="ECO:0000256" key="2">
    <source>
        <dbReference type="ARBA" id="ARBA00012438"/>
    </source>
</evidence>
<evidence type="ECO:0000313" key="13">
    <source>
        <dbReference type="EMBL" id="SHO46723.1"/>
    </source>
</evidence>
<dbReference type="SMART" id="SM00091">
    <property type="entry name" value="PAS"/>
    <property type="match status" value="1"/>
</dbReference>
<dbReference type="PROSITE" id="PS50113">
    <property type="entry name" value="PAC"/>
    <property type="match status" value="1"/>
</dbReference>
<dbReference type="InterPro" id="IPR003594">
    <property type="entry name" value="HATPase_dom"/>
</dbReference>
<evidence type="ECO:0000259" key="11">
    <source>
        <dbReference type="PROSITE" id="PS50112"/>
    </source>
</evidence>
<dbReference type="PROSITE" id="PS50112">
    <property type="entry name" value="PAS"/>
    <property type="match status" value="1"/>
</dbReference>
<dbReference type="PANTHER" id="PTHR43065:SF10">
    <property type="entry name" value="PEROXIDE STRESS-ACTIVATED HISTIDINE KINASE MAK3"/>
    <property type="match status" value="1"/>
</dbReference>
<dbReference type="SUPFAM" id="SSF55874">
    <property type="entry name" value="ATPase domain of HSP90 chaperone/DNA topoisomerase II/histidine kinase"/>
    <property type="match status" value="1"/>
</dbReference>
<evidence type="ECO:0000256" key="5">
    <source>
        <dbReference type="ARBA" id="ARBA00022741"/>
    </source>
</evidence>
<keyword evidence="9" id="KW-0812">Transmembrane</keyword>
<dbReference type="InterPro" id="IPR000700">
    <property type="entry name" value="PAS-assoc_C"/>
</dbReference>
<evidence type="ECO:0000256" key="1">
    <source>
        <dbReference type="ARBA" id="ARBA00000085"/>
    </source>
</evidence>
<dbReference type="Proteomes" id="UP000184603">
    <property type="component" value="Unassembled WGS sequence"/>
</dbReference>
<evidence type="ECO:0000256" key="4">
    <source>
        <dbReference type="ARBA" id="ARBA00022679"/>
    </source>
</evidence>
<dbReference type="CDD" id="cd00082">
    <property type="entry name" value="HisKA"/>
    <property type="match status" value="1"/>
</dbReference>
<keyword evidence="9" id="KW-0472">Membrane</keyword>
<feature type="transmembrane region" description="Helical" evidence="9">
    <location>
        <begin position="205"/>
        <end position="226"/>
    </location>
</feature>
<keyword evidence="7" id="KW-0067">ATP-binding</keyword>
<dbReference type="Gene3D" id="3.30.565.10">
    <property type="entry name" value="Histidine kinase-like ATPase, C-terminal domain"/>
    <property type="match status" value="1"/>
</dbReference>
<dbReference type="NCBIfam" id="TIGR00229">
    <property type="entry name" value="sensory_box"/>
    <property type="match status" value="1"/>
</dbReference>
<feature type="transmembrane region" description="Helical" evidence="9">
    <location>
        <begin position="24"/>
        <end position="43"/>
    </location>
</feature>
<comment type="catalytic activity">
    <reaction evidence="1">
        <text>ATP + protein L-histidine = ADP + protein N-phospho-L-histidine.</text>
        <dbReference type="EC" id="2.7.13.3"/>
    </reaction>
</comment>
<dbReference type="Gene3D" id="3.30.450.20">
    <property type="entry name" value="PAS domain"/>
    <property type="match status" value="1"/>
</dbReference>
<dbReference type="PANTHER" id="PTHR43065">
    <property type="entry name" value="SENSOR HISTIDINE KINASE"/>
    <property type="match status" value="1"/>
</dbReference>
<accession>A0A1M7Y3Y9</accession>
<keyword evidence="8" id="KW-0902">Two-component regulatory system</keyword>
<dbReference type="InterPro" id="IPR035965">
    <property type="entry name" value="PAS-like_dom_sf"/>
</dbReference>
<dbReference type="EC" id="2.7.13.3" evidence="2"/>
<dbReference type="InterPro" id="IPR000014">
    <property type="entry name" value="PAS"/>
</dbReference>
<keyword evidence="14" id="KW-1185">Reference proteome</keyword>
<feature type="domain" description="PAC" evidence="12">
    <location>
        <begin position="305"/>
        <end position="357"/>
    </location>
</feature>
<evidence type="ECO:0000256" key="9">
    <source>
        <dbReference type="SAM" id="Phobius"/>
    </source>
</evidence>
<dbReference type="STRING" id="1121416.SAMN02745220_01610"/>
<dbReference type="InterPro" id="IPR036890">
    <property type="entry name" value="HATPase_C_sf"/>
</dbReference>
<dbReference type="SMART" id="SM00387">
    <property type="entry name" value="HATPase_c"/>
    <property type="match status" value="1"/>
</dbReference>
<dbReference type="PRINTS" id="PR00344">
    <property type="entry name" value="BCTRLSENSOR"/>
</dbReference>
<evidence type="ECO:0000256" key="7">
    <source>
        <dbReference type="ARBA" id="ARBA00022840"/>
    </source>
</evidence>
<keyword evidence="3" id="KW-0597">Phosphoprotein</keyword>
<dbReference type="SUPFAM" id="SSF55785">
    <property type="entry name" value="PYP-like sensor domain (PAS domain)"/>
    <property type="match status" value="1"/>
</dbReference>
<dbReference type="Pfam" id="PF00989">
    <property type="entry name" value="PAS"/>
    <property type="match status" value="1"/>
</dbReference>
<dbReference type="Gene3D" id="1.10.287.130">
    <property type="match status" value="1"/>
</dbReference>